<dbReference type="SUPFAM" id="SSF57850">
    <property type="entry name" value="RING/U-box"/>
    <property type="match status" value="1"/>
</dbReference>
<evidence type="ECO:0000259" key="8">
    <source>
        <dbReference type="PROSITE" id="PS51873"/>
    </source>
</evidence>
<dbReference type="PANTHER" id="PTHR22770">
    <property type="entry name" value="UBIQUITIN CONJUGATING ENZYME 7 INTERACTING PROTEIN-RELATED"/>
    <property type="match status" value="1"/>
</dbReference>
<evidence type="ECO:0000256" key="6">
    <source>
        <dbReference type="ARBA" id="ARBA00022786"/>
    </source>
</evidence>
<keyword evidence="7" id="KW-0862">Zinc</keyword>
<evidence type="ECO:0000256" key="7">
    <source>
        <dbReference type="ARBA" id="ARBA00022833"/>
    </source>
</evidence>
<keyword evidence="2" id="KW-0808">Transferase</keyword>
<dbReference type="CDD" id="cd20353">
    <property type="entry name" value="Rcat_RBR_RNF216"/>
    <property type="match status" value="1"/>
</dbReference>
<proteinExistence type="predicted"/>
<keyword evidence="5" id="KW-0863">Zinc-finger</keyword>
<organism evidence="9 10">
    <name type="scientific">Cyphomyrmex costatus</name>
    <dbReference type="NCBI Taxonomy" id="456900"/>
    <lineage>
        <taxon>Eukaryota</taxon>
        <taxon>Metazoa</taxon>
        <taxon>Ecdysozoa</taxon>
        <taxon>Arthropoda</taxon>
        <taxon>Hexapoda</taxon>
        <taxon>Insecta</taxon>
        <taxon>Pterygota</taxon>
        <taxon>Neoptera</taxon>
        <taxon>Endopterygota</taxon>
        <taxon>Hymenoptera</taxon>
        <taxon>Apocrita</taxon>
        <taxon>Aculeata</taxon>
        <taxon>Formicoidea</taxon>
        <taxon>Formicidae</taxon>
        <taxon>Myrmicinae</taxon>
        <taxon>Cyphomyrmex</taxon>
    </lineage>
</organism>
<dbReference type="GO" id="GO:0016740">
    <property type="term" value="F:transferase activity"/>
    <property type="evidence" value="ECO:0007669"/>
    <property type="project" value="UniProtKB-KW"/>
</dbReference>
<comment type="pathway">
    <text evidence="1">Protein modification; protein ubiquitination.</text>
</comment>
<keyword evidence="10" id="KW-1185">Reference proteome</keyword>
<dbReference type="PROSITE" id="PS51873">
    <property type="entry name" value="TRIAD"/>
    <property type="match status" value="1"/>
</dbReference>
<dbReference type="InterPro" id="IPR047545">
    <property type="entry name" value="BRcat_RBR_RNF216"/>
</dbReference>
<dbReference type="Pfam" id="PF26200">
    <property type="entry name" value="Rcat_RNF216"/>
    <property type="match status" value="1"/>
</dbReference>
<dbReference type="Proteomes" id="UP000078542">
    <property type="component" value="Unassembled WGS sequence"/>
</dbReference>
<evidence type="ECO:0000256" key="5">
    <source>
        <dbReference type="ARBA" id="ARBA00022771"/>
    </source>
</evidence>
<name>A0A151IKZ6_9HYME</name>
<accession>A0A151IKZ6</accession>
<protein>
    <recommendedName>
        <fullName evidence="8">RING-type domain-containing protein</fullName>
    </recommendedName>
</protein>
<dbReference type="InterPro" id="IPR044066">
    <property type="entry name" value="TRIAD_supradom"/>
</dbReference>
<dbReference type="AlphaFoldDB" id="A0A151IKZ6"/>
<dbReference type="Gene3D" id="1.20.120.1750">
    <property type="match status" value="1"/>
</dbReference>
<keyword evidence="4" id="KW-0677">Repeat</keyword>
<evidence type="ECO:0000256" key="1">
    <source>
        <dbReference type="ARBA" id="ARBA00004906"/>
    </source>
</evidence>
<keyword evidence="3" id="KW-0479">Metal-binding</keyword>
<dbReference type="STRING" id="456900.A0A151IKZ6"/>
<dbReference type="GO" id="GO:0008270">
    <property type="term" value="F:zinc ion binding"/>
    <property type="evidence" value="ECO:0007669"/>
    <property type="project" value="UniProtKB-KW"/>
</dbReference>
<evidence type="ECO:0000313" key="10">
    <source>
        <dbReference type="Proteomes" id="UP000078542"/>
    </source>
</evidence>
<feature type="domain" description="RING-type" evidence="8">
    <location>
        <begin position="117"/>
        <end position="323"/>
    </location>
</feature>
<dbReference type="InterPro" id="IPR051628">
    <property type="entry name" value="LUBAC_E3_Ligases"/>
</dbReference>
<gene>
    <name evidence="9" type="ORF">ALC62_03791</name>
</gene>
<evidence type="ECO:0000256" key="3">
    <source>
        <dbReference type="ARBA" id="ARBA00022723"/>
    </source>
</evidence>
<dbReference type="CDD" id="cd20339">
    <property type="entry name" value="BRcat_RBR_RNF216"/>
    <property type="match status" value="1"/>
</dbReference>
<dbReference type="InterPro" id="IPR047546">
    <property type="entry name" value="Rcat_RBR_RNF216"/>
</dbReference>
<evidence type="ECO:0000256" key="2">
    <source>
        <dbReference type="ARBA" id="ARBA00022679"/>
    </source>
</evidence>
<reference evidence="9 10" key="1">
    <citation type="submission" date="2016-03" db="EMBL/GenBank/DDBJ databases">
        <title>Cyphomyrmex costatus WGS genome.</title>
        <authorList>
            <person name="Nygaard S."/>
            <person name="Hu H."/>
            <person name="Boomsma J."/>
            <person name="Zhang G."/>
        </authorList>
    </citation>
    <scope>NUCLEOTIDE SEQUENCE [LARGE SCALE GENOMIC DNA]</scope>
    <source>
        <strain evidence="9">MS0001</strain>
        <tissue evidence="9">Whole body</tissue>
    </source>
</reference>
<dbReference type="EMBL" id="KQ977151">
    <property type="protein sequence ID" value="KYN05268.1"/>
    <property type="molecule type" value="Genomic_DNA"/>
</dbReference>
<sequence length="377" mass="43906">MQYLAKMKITQQQEQYTTDFQVKQFLEIFPDPFAHFEDDKRKCEFNPHAVDFLKYYFSKLRIKTLVNSYSQNMNNLKDIPFLQECAFIQHKTELRKYLDDVKATEQQEFNELKAKKTLLECQCCYDEYIPSKCSKCEDGHIFCNSCINKSTDMVLADGNTRVDCLLQCGREFSLSVLQQVLPPTKFSILLCKQQEAEVLAAGIHGLVSCPFCYFASIPPAEDMIFKCLNPECMKESCRLCKKLNHIPLTCNENKLETARLHLEEMMTQALVRKCYRCSRKFFKEEDCNNMTCICGAQMCYICDKPITDYKHFRSQGTERSDRCPLWSDDRRMNAEKVIKVCEETMKQINENDPDIDINVDALLPELPPKSKGPHEDI</sequence>
<evidence type="ECO:0000313" key="9">
    <source>
        <dbReference type="EMBL" id="KYN05268.1"/>
    </source>
</evidence>
<keyword evidence="6" id="KW-0833">Ubl conjugation pathway</keyword>
<evidence type="ECO:0000256" key="4">
    <source>
        <dbReference type="ARBA" id="ARBA00022737"/>
    </source>
</evidence>
<dbReference type="PANTHER" id="PTHR22770:SF47">
    <property type="entry name" value="E3 UBIQUITIN-PROTEIN LIGASE RNF216"/>
    <property type="match status" value="1"/>
</dbReference>